<proteinExistence type="predicted"/>
<organism evidence="1 2">
    <name type="scientific">Aquimarina rubra</name>
    <dbReference type="NCBI Taxonomy" id="1920033"/>
    <lineage>
        <taxon>Bacteria</taxon>
        <taxon>Pseudomonadati</taxon>
        <taxon>Bacteroidota</taxon>
        <taxon>Flavobacteriia</taxon>
        <taxon>Flavobacteriales</taxon>
        <taxon>Flavobacteriaceae</taxon>
        <taxon>Aquimarina</taxon>
    </lineage>
</organism>
<gene>
    <name evidence="1" type="ORF">ACFSR1_19055</name>
</gene>
<dbReference type="RefSeq" id="WP_378294645.1">
    <property type="nucleotide sequence ID" value="NZ_JBHULE010000022.1"/>
</dbReference>
<dbReference type="PROSITE" id="PS51257">
    <property type="entry name" value="PROKAR_LIPOPROTEIN"/>
    <property type="match status" value="1"/>
</dbReference>
<comment type="caution">
    <text evidence="1">The sequence shown here is derived from an EMBL/GenBank/DDBJ whole genome shotgun (WGS) entry which is preliminary data.</text>
</comment>
<evidence type="ECO:0000313" key="2">
    <source>
        <dbReference type="Proteomes" id="UP001597319"/>
    </source>
</evidence>
<keyword evidence="2" id="KW-1185">Reference proteome</keyword>
<name>A0ABW5LLR5_9FLAO</name>
<protein>
    <recommendedName>
        <fullName evidence="3">Lipoprotein</fullName>
    </recommendedName>
</protein>
<evidence type="ECO:0008006" key="3">
    <source>
        <dbReference type="Google" id="ProtNLM"/>
    </source>
</evidence>
<dbReference type="Proteomes" id="UP001597319">
    <property type="component" value="Unassembled WGS sequence"/>
</dbReference>
<sequence>MDRLKTILILTILVSGLSCTQKEKRQPANDYEKFIDGLVQLQNLAGLKLEKKDSTYYCNLDFESYLNYFDQLTIDSNWSLESHYRHFGDAGRPLILAFERNDSLAMKIKDELSKSVKELDGQITDWNVSEKLFDYQDSVDYLTPIQIKSDSGYFQFLIFALLGDNYCQFWHSNYGQLDLITSKERIKELTELEDDFYYKFSSKEKSQALSIDPLPEIKIHHKDSVSIRIVTLGPWDGFIERKFSITKKWPHILKEYKKTVLMEYDCGIMF</sequence>
<dbReference type="EMBL" id="JBHULE010000022">
    <property type="protein sequence ID" value="MFD2564786.1"/>
    <property type="molecule type" value="Genomic_DNA"/>
</dbReference>
<reference evidence="2" key="1">
    <citation type="journal article" date="2019" name="Int. J. Syst. Evol. Microbiol.">
        <title>The Global Catalogue of Microorganisms (GCM) 10K type strain sequencing project: providing services to taxonomists for standard genome sequencing and annotation.</title>
        <authorList>
            <consortium name="The Broad Institute Genomics Platform"/>
            <consortium name="The Broad Institute Genome Sequencing Center for Infectious Disease"/>
            <person name="Wu L."/>
            <person name="Ma J."/>
        </authorList>
    </citation>
    <scope>NUCLEOTIDE SEQUENCE [LARGE SCALE GENOMIC DNA]</scope>
    <source>
        <strain evidence="2">KCTC 52274</strain>
    </source>
</reference>
<evidence type="ECO:0000313" key="1">
    <source>
        <dbReference type="EMBL" id="MFD2564786.1"/>
    </source>
</evidence>
<accession>A0ABW5LLR5</accession>